<dbReference type="AlphaFoldDB" id="A0A7J8IZK3"/>
<keyword evidence="3" id="KW-1185">Reference proteome</keyword>
<evidence type="ECO:0000256" key="1">
    <source>
        <dbReference type="SAM" id="MobiDB-lite"/>
    </source>
</evidence>
<sequence length="161" mass="17248">MHCPQEPAASAEHTPEDPARGRLPEAPSKAACTVTLTLFPGSFSPDAPEHRLPGAPFVSLWISEETERWPEPPRIEVLGQCFLWQDNTWQVLNGDRDPPSRALRGQARATAPPCPRGVGGLRALPFPGPTTQTRGGACPWGGGGRAVLKTSARYLGKAEGH</sequence>
<evidence type="ECO:0000313" key="2">
    <source>
        <dbReference type="EMBL" id="KAF6490053.1"/>
    </source>
</evidence>
<dbReference type="Proteomes" id="UP000550707">
    <property type="component" value="Unassembled WGS sequence"/>
</dbReference>
<protein>
    <submittedName>
        <fullName evidence="2">Uncharacterized protein</fullName>
    </submittedName>
</protein>
<dbReference type="InParanoid" id="A0A7J8IZK3"/>
<accession>A0A7J8IZK3</accession>
<reference evidence="2 3" key="1">
    <citation type="journal article" date="2020" name="Nature">
        <title>Six reference-quality genomes reveal evolution of bat adaptations.</title>
        <authorList>
            <person name="Jebb D."/>
            <person name="Huang Z."/>
            <person name="Pippel M."/>
            <person name="Hughes G.M."/>
            <person name="Lavrichenko K."/>
            <person name="Devanna P."/>
            <person name="Winkler S."/>
            <person name="Jermiin L.S."/>
            <person name="Skirmuntt E.C."/>
            <person name="Katzourakis A."/>
            <person name="Burkitt-Gray L."/>
            <person name="Ray D.A."/>
            <person name="Sullivan K.A.M."/>
            <person name="Roscito J.G."/>
            <person name="Kirilenko B.M."/>
            <person name="Davalos L.M."/>
            <person name="Corthals A.P."/>
            <person name="Power M.L."/>
            <person name="Jones G."/>
            <person name="Ransome R.D."/>
            <person name="Dechmann D.K.N."/>
            <person name="Locatelli A.G."/>
            <person name="Puechmaille S.J."/>
            <person name="Fedrigo O."/>
            <person name="Jarvis E.D."/>
            <person name="Hiller M."/>
            <person name="Vernes S.C."/>
            <person name="Myers E.W."/>
            <person name="Teeling E.C."/>
        </authorList>
    </citation>
    <scope>NUCLEOTIDE SEQUENCE [LARGE SCALE GENOMIC DNA]</scope>
    <source>
        <strain evidence="2">MMolMol1</strain>
        <tissue evidence="2">Muscle</tissue>
    </source>
</reference>
<name>A0A7J8IZK3_MOLMO</name>
<feature type="compositionally biased region" description="Basic and acidic residues" evidence="1">
    <location>
        <begin position="13"/>
        <end position="23"/>
    </location>
</feature>
<gene>
    <name evidence="2" type="ORF">HJG59_010419</name>
</gene>
<organism evidence="2 3">
    <name type="scientific">Molossus molossus</name>
    <name type="common">Pallas' mastiff bat</name>
    <name type="synonym">Vespertilio molossus</name>
    <dbReference type="NCBI Taxonomy" id="27622"/>
    <lineage>
        <taxon>Eukaryota</taxon>
        <taxon>Metazoa</taxon>
        <taxon>Chordata</taxon>
        <taxon>Craniata</taxon>
        <taxon>Vertebrata</taxon>
        <taxon>Euteleostomi</taxon>
        <taxon>Mammalia</taxon>
        <taxon>Eutheria</taxon>
        <taxon>Laurasiatheria</taxon>
        <taxon>Chiroptera</taxon>
        <taxon>Yangochiroptera</taxon>
        <taxon>Molossidae</taxon>
        <taxon>Molossus</taxon>
    </lineage>
</organism>
<comment type="caution">
    <text evidence="2">The sequence shown here is derived from an EMBL/GenBank/DDBJ whole genome shotgun (WGS) entry which is preliminary data.</text>
</comment>
<evidence type="ECO:0000313" key="3">
    <source>
        <dbReference type="Proteomes" id="UP000550707"/>
    </source>
</evidence>
<proteinExistence type="predicted"/>
<dbReference type="EMBL" id="JACASF010000003">
    <property type="protein sequence ID" value="KAF6490053.1"/>
    <property type="molecule type" value="Genomic_DNA"/>
</dbReference>
<feature type="region of interest" description="Disordered" evidence="1">
    <location>
        <begin position="1"/>
        <end position="27"/>
    </location>
</feature>